<protein>
    <submittedName>
        <fullName evidence="1">Uncharacterized protein</fullName>
    </submittedName>
</protein>
<reference evidence="1" key="1">
    <citation type="submission" date="2020-03" db="EMBL/GenBank/DDBJ databases">
        <title>The deep terrestrial virosphere.</title>
        <authorList>
            <person name="Holmfeldt K."/>
            <person name="Nilsson E."/>
            <person name="Simone D."/>
            <person name="Lopez-Fernandez M."/>
            <person name="Wu X."/>
            <person name="de Brujin I."/>
            <person name="Lundin D."/>
            <person name="Andersson A."/>
            <person name="Bertilsson S."/>
            <person name="Dopson M."/>
        </authorList>
    </citation>
    <scope>NUCLEOTIDE SEQUENCE</scope>
    <source>
        <strain evidence="1">TM448A02356</strain>
    </source>
</reference>
<gene>
    <name evidence="1" type="ORF">TM448A02356_0007</name>
</gene>
<evidence type="ECO:0000313" key="1">
    <source>
        <dbReference type="EMBL" id="QJA51903.1"/>
    </source>
</evidence>
<name>A0A6H1ZVE6_9ZZZZ</name>
<proteinExistence type="predicted"/>
<sequence length="108" mass="12214">MDYKLFDLVFQSADAMMRKLYKKHLDGLRGWDKDAVISEDQLIAKLHRNLDKKDWIDVMALAAMLTYRALESPQPVIEADAEKQPACACGVHQSDKYCGNCGLPIRTA</sequence>
<dbReference type="AlphaFoldDB" id="A0A6H1ZVE6"/>
<dbReference type="EMBL" id="MT144297">
    <property type="protein sequence ID" value="QJA51903.1"/>
    <property type="molecule type" value="Genomic_DNA"/>
</dbReference>
<accession>A0A6H1ZVE6</accession>
<organism evidence="1">
    <name type="scientific">viral metagenome</name>
    <dbReference type="NCBI Taxonomy" id="1070528"/>
    <lineage>
        <taxon>unclassified sequences</taxon>
        <taxon>metagenomes</taxon>
        <taxon>organismal metagenomes</taxon>
    </lineage>
</organism>